<keyword evidence="1" id="KW-0472">Membrane</keyword>
<reference evidence="2 3" key="1">
    <citation type="submission" date="2019-02" db="EMBL/GenBank/DDBJ databases">
        <title>Genomic Encyclopedia of Type Strains, Phase IV (KMG-IV): sequencing the most valuable type-strain genomes for metagenomic binning, comparative biology and taxonomic classification.</title>
        <authorList>
            <person name="Goeker M."/>
        </authorList>
    </citation>
    <scope>NUCLEOTIDE SEQUENCE [LARGE SCALE GENOMIC DNA]</scope>
    <source>
        <strain evidence="2 3">DSM 105135</strain>
    </source>
</reference>
<keyword evidence="1" id="KW-0812">Transmembrane</keyword>
<evidence type="ECO:0000313" key="2">
    <source>
        <dbReference type="EMBL" id="RZU38334.1"/>
    </source>
</evidence>
<dbReference type="Proteomes" id="UP000292423">
    <property type="component" value="Unassembled WGS sequence"/>
</dbReference>
<accession>A0A4Q7YMY2</accession>
<dbReference type="EMBL" id="SHKX01000013">
    <property type="protein sequence ID" value="RZU38334.1"/>
    <property type="molecule type" value="Genomic_DNA"/>
</dbReference>
<gene>
    <name evidence="2" type="ORF">EV700_2264</name>
</gene>
<organism evidence="2 3">
    <name type="scientific">Fluviicoccus keumensis</name>
    <dbReference type="NCBI Taxonomy" id="1435465"/>
    <lineage>
        <taxon>Bacteria</taxon>
        <taxon>Pseudomonadati</taxon>
        <taxon>Pseudomonadota</taxon>
        <taxon>Gammaproteobacteria</taxon>
        <taxon>Moraxellales</taxon>
        <taxon>Moraxellaceae</taxon>
        <taxon>Fluviicoccus</taxon>
    </lineage>
</organism>
<evidence type="ECO:0000256" key="1">
    <source>
        <dbReference type="SAM" id="Phobius"/>
    </source>
</evidence>
<evidence type="ECO:0000313" key="3">
    <source>
        <dbReference type="Proteomes" id="UP000292423"/>
    </source>
</evidence>
<comment type="caution">
    <text evidence="2">The sequence shown here is derived from an EMBL/GenBank/DDBJ whole genome shotgun (WGS) entry which is preliminary data.</text>
</comment>
<name>A0A4Q7YMY2_9GAMM</name>
<dbReference type="AlphaFoldDB" id="A0A4Q7YMY2"/>
<feature type="transmembrane region" description="Helical" evidence="1">
    <location>
        <begin position="21"/>
        <end position="43"/>
    </location>
</feature>
<sequence>MLDPTDLFDLPKSILVGILRALWWLAWDFCVETIGWSIGWVALRVVTIDRFPKEALGGLDQANGFVASFVEVVGLVILATTIWLLSGLWP</sequence>
<proteinExistence type="predicted"/>
<feature type="transmembrane region" description="Helical" evidence="1">
    <location>
        <begin position="64"/>
        <end position="85"/>
    </location>
</feature>
<keyword evidence="3" id="KW-1185">Reference proteome</keyword>
<dbReference type="RefSeq" id="WP_130413816.1">
    <property type="nucleotide sequence ID" value="NZ_SHKX01000013.1"/>
</dbReference>
<protein>
    <submittedName>
        <fullName evidence="2">Uncharacterized protein</fullName>
    </submittedName>
</protein>
<keyword evidence="1" id="KW-1133">Transmembrane helix</keyword>
<dbReference type="OrthoDB" id="9182734at2"/>